<dbReference type="OrthoDB" id="66095at2759"/>
<accession>C8VMB8</accession>
<evidence type="ECO:0000313" key="2">
    <source>
        <dbReference type="Proteomes" id="UP000000560"/>
    </source>
</evidence>
<dbReference type="Proteomes" id="UP000000560">
    <property type="component" value="Chromosome VII"/>
</dbReference>
<dbReference type="HOGENOM" id="CLU_041809_0_0_1"/>
<gene>
    <name evidence="1" type="ORF">ANIA_01451</name>
</gene>
<dbReference type="InParanoid" id="Q5BDC9"/>
<protein>
    <submittedName>
        <fullName evidence="1">Uncharacterized protein</fullName>
    </submittedName>
</protein>
<name>Q5BDC9_EMENI</name>
<keyword evidence="2" id="KW-1185">Reference proteome</keyword>
<reference evidence="2" key="1">
    <citation type="journal article" date="2005" name="Nature">
        <title>Sequencing of Aspergillus nidulans and comparative analysis with A. fumigatus and A. oryzae.</title>
        <authorList>
            <person name="Galagan J.E."/>
            <person name="Calvo S.E."/>
            <person name="Cuomo C."/>
            <person name="Ma L.J."/>
            <person name="Wortman J.R."/>
            <person name="Batzoglou S."/>
            <person name="Lee S.I."/>
            <person name="Basturkmen M."/>
            <person name="Spevak C.C."/>
            <person name="Clutterbuck J."/>
            <person name="Kapitonov V."/>
            <person name="Jurka J."/>
            <person name="Scazzocchio C."/>
            <person name="Farman M."/>
            <person name="Butler J."/>
            <person name="Purcell S."/>
            <person name="Harris S."/>
            <person name="Braus G.H."/>
            <person name="Draht O."/>
            <person name="Busch S."/>
            <person name="D'Enfert C."/>
            <person name="Bouchier C."/>
            <person name="Goldman G.H."/>
            <person name="Bell-Pedersen D."/>
            <person name="Griffiths-Jones S."/>
            <person name="Doonan J.H."/>
            <person name="Yu J."/>
            <person name="Vienken K."/>
            <person name="Pain A."/>
            <person name="Freitag M."/>
            <person name="Selker E.U."/>
            <person name="Archer D.B."/>
            <person name="Penalva M.A."/>
            <person name="Oakley B.R."/>
            <person name="Momany M."/>
            <person name="Tanaka T."/>
            <person name="Kumagai T."/>
            <person name="Asai K."/>
            <person name="Machida M."/>
            <person name="Nierman W.C."/>
            <person name="Denning D.W."/>
            <person name="Caddick M."/>
            <person name="Hynes M."/>
            <person name="Paoletti M."/>
            <person name="Fischer R."/>
            <person name="Miller B."/>
            <person name="Dyer P."/>
            <person name="Sachs M.S."/>
            <person name="Osmani S.A."/>
            <person name="Birren B.W."/>
        </authorList>
    </citation>
    <scope>NUCLEOTIDE SEQUENCE [LARGE SCALE GENOMIC DNA]</scope>
    <source>
        <strain evidence="2">FGSC A4 / ATCC 38163 / CBS 112.46 / NRRL 194 / M139</strain>
    </source>
</reference>
<dbReference type="EMBL" id="BN001307">
    <property type="protein sequence ID" value="CBF84882.1"/>
    <property type="molecule type" value="Genomic_DNA"/>
</dbReference>
<reference evidence="2" key="2">
    <citation type="journal article" date="2009" name="Fungal Genet. Biol.">
        <title>The 2008 update of the Aspergillus nidulans genome annotation: a community effort.</title>
        <authorList>
            <person name="Wortman J.R."/>
            <person name="Gilsenan J.M."/>
            <person name="Joardar V."/>
            <person name="Deegan J."/>
            <person name="Clutterbuck J."/>
            <person name="Andersen M.R."/>
            <person name="Archer D."/>
            <person name="Bencina M."/>
            <person name="Braus G."/>
            <person name="Coutinho P."/>
            <person name="von Dohren H."/>
            <person name="Doonan J."/>
            <person name="Driessen A.J."/>
            <person name="Durek P."/>
            <person name="Espeso E."/>
            <person name="Fekete E."/>
            <person name="Flipphi M."/>
            <person name="Estrada C.G."/>
            <person name="Geysens S."/>
            <person name="Goldman G."/>
            <person name="de Groot P.W."/>
            <person name="Hansen K."/>
            <person name="Harris S.D."/>
            <person name="Heinekamp T."/>
            <person name="Helmstaedt K."/>
            <person name="Henrissat B."/>
            <person name="Hofmann G."/>
            <person name="Homan T."/>
            <person name="Horio T."/>
            <person name="Horiuchi H."/>
            <person name="James S."/>
            <person name="Jones M."/>
            <person name="Karaffa L."/>
            <person name="Karanyi Z."/>
            <person name="Kato M."/>
            <person name="Keller N."/>
            <person name="Kelly D.E."/>
            <person name="Kiel J.A."/>
            <person name="Kim J.M."/>
            <person name="van der Klei I.J."/>
            <person name="Klis F.M."/>
            <person name="Kovalchuk A."/>
            <person name="Krasevec N."/>
            <person name="Kubicek C.P."/>
            <person name="Liu B."/>
            <person name="Maccabe A."/>
            <person name="Meyer V."/>
            <person name="Mirabito P."/>
            <person name="Miskei M."/>
            <person name="Mos M."/>
            <person name="Mullins J."/>
            <person name="Nelson D.R."/>
            <person name="Nielsen J."/>
            <person name="Oakley B.R."/>
            <person name="Osmani S.A."/>
            <person name="Pakula T."/>
            <person name="Paszewski A."/>
            <person name="Paulsen I."/>
            <person name="Pilsyk S."/>
            <person name="Pocsi I."/>
            <person name="Punt P.J."/>
            <person name="Ram A.F."/>
            <person name="Ren Q."/>
            <person name="Robellet X."/>
            <person name="Robson G."/>
            <person name="Seiboth B."/>
            <person name="van Solingen P."/>
            <person name="Specht T."/>
            <person name="Sun J."/>
            <person name="Taheri-Talesh N."/>
            <person name="Takeshita N."/>
            <person name="Ussery D."/>
            <person name="vanKuyk P.A."/>
            <person name="Visser H."/>
            <person name="van de Vondervoort P.J."/>
            <person name="de Vries R.P."/>
            <person name="Walton J."/>
            <person name="Xiang X."/>
            <person name="Xiong Y."/>
            <person name="Zeng A.P."/>
            <person name="Brandt B.W."/>
            <person name="Cornell M.J."/>
            <person name="van den Hondel C.A."/>
            <person name="Visser J."/>
            <person name="Oliver S.G."/>
            <person name="Turner G."/>
        </authorList>
    </citation>
    <scope>GENOME REANNOTATION</scope>
    <source>
        <strain evidence="2">FGSC A4 / ATCC 38163 / CBS 112.46 / NRRL 194 / M139</strain>
    </source>
</reference>
<evidence type="ECO:0000313" key="1">
    <source>
        <dbReference type="EMBL" id="CBF84882.1"/>
    </source>
</evidence>
<dbReference type="RefSeq" id="XP_659055.1">
    <property type="nucleotide sequence ID" value="XM_653963.2"/>
</dbReference>
<dbReference type="STRING" id="227321.Q5BDC9"/>
<organism evidence="1 2">
    <name type="scientific">Emericella nidulans (strain FGSC A4 / ATCC 38163 / CBS 112.46 / NRRL 194 / M139)</name>
    <name type="common">Aspergillus nidulans</name>
    <dbReference type="NCBI Taxonomy" id="227321"/>
    <lineage>
        <taxon>Eukaryota</taxon>
        <taxon>Fungi</taxon>
        <taxon>Dikarya</taxon>
        <taxon>Ascomycota</taxon>
        <taxon>Pezizomycotina</taxon>
        <taxon>Eurotiomycetes</taxon>
        <taxon>Eurotiomycetidae</taxon>
        <taxon>Eurotiales</taxon>
        <taxon>Aspergillaceae</taxon>
        <taxon>Aspergillus</taxon>
        <taxon>Aspergillus subgen. Nidulantes</taxon>
    </lineage>
</organism>
<dbReference type="VEuPathDB" id="FungiDB:AN1451"/>
<dbReference type="GeneID" id="2875455"/>
<dbReference type="KEGG" id="ani:ANIA_01451"/>
<dbReference type="OMA" id="IAVWGRA"/>
<sequence length="290" mass="33462">MFVRLPFRGRHPMRPAPSRSNEPPEGETEYQQLENQFYPSISDALRVRHLLLWKVQPEGLPAEVVDMIVDAAEYWPSTKVKLDKARRIEKDVDQAVLCTSPLCYDEKSLDTPQPKLLPHRTVHPCRKIVFSILSHDQGGYTERHLAGPNNQSPYEHTCTWFDAEVIHQAHKPSQKSAINGKMNPTDMRPQHFGPNDPLLLPRNNALQRNRTRIYEAKRHNIIWHYLDDVAADSQEAEDIARETGRGRDTVGGKQVREMEIGDSIMIWARARFPGWRNYVDDVSVQVFWAV</sequence>
<dbReference type="eggNOG" id="ENOG502S9BI">
    <property type="taxonomic scope" value="Eukaryota"/>
</dbReference>
<proteinExistence type="predicted"/>
<dbReference type="AlphaFoldDB" id="Q5BDC9"/>
<accession>Q5BDC9</accession>